<proteinExistence type="predicted"/>
<dbReference type="AlphaFoldDB" id="A0AAV2FK93"/>
<protein>
    <submittedName>
        <fullName evidence="1">Uncharacterized protein</fullName>
    </submittedName>
</protein>
<evidence type="ECO:0000313" key="2">
    <source>
        <dbReference type="Proteomes" id="UP001497516"/>
    </source>
</evidence>
<sequence length="142" mass="16524">MRTLSILKYGLRKGIRRSFSGHIRATSRDIVQVWHVFRKILRYSMCFNKTTISEYTPQFKPAKEYMSKVPYCSAIGSLMYAMGFTRLDLAHVVKCCQHVHGETWEGPLAGCEEDFPLPKGYEGSGNKFWKRYIVLSCRIFRL</sequence>
<gene>
    <name evidence="1" type="ORF">LTRI10_LOCUS38939</name>
</gene>
<name>A0AAV2FK93_9ROSI</name>
<dbReference type="Proteomes" id="UP001497516">
    <property type="component" value="Chromosome 7"/>
</dbReference>
<accession>A0AAV2FK93</accession>
<dbReference type="EMBL" id="OZ034820">
    <property type="protein sequence ID" value="CAL1398721.1"/>
    <property type="molecule type" value="Genomic_DNA"/>
</dbReference>
<reference evidence="1 2" key="1">
    <citation type="submission" date="2024-04" db="EMBL/GenBank/DDBJ databases">
        <authorList>
            <person name="Fracassetti M."/>
        </authorList>
    </citation>
    <scope>NUCLEOTIDE SEQUENCE [LARGE SCALE GENOMIC DNA]</scope>
</reference>
<organism evidence="1 2">
    <name type="scientific">Linum trigynum</name>
    <dbReference type="NCBI Taxonomy" id="586398"/>
    <lineage>
        <taxon>Eukaryota</taxon>
        <taxon>Viridiplantae</taxon>
        <taxon>Streptophyta</taxon>
        <taxon>Embryophyta</taxon>
        <taxon>Tracheophyta</taxon>
        <taxon>Spermatophyta</taxon>
        <taxon>Magnoliopsida</taxon>
        <taxon>eudicotyledons</taxon>
        <taxon>Gunneridae</taxon>
        <taxon>Pentapetalae</taxon>
        <taxon>rosids</taxon>
        <taxon>fabids</taxon>
        <taxon>Malpighiales</taxon>
        <taxon>Linaceae</taxon>
        <taxon>Linum</taxon>
    </lineage>
</organism>
<evidence type="ECO:0000313" key="1">
    <source>
        <dbReference type="EMBL" id="CAL1398721.1"/>
    </source>
</evidence>
<keyword evidence="2" id="KW-1185">Reference proteome</keyword>